<keyword evidence="2" id="KW-0808">Transferase</keyword>
<accession>A0A5R9EI14</accession>
<protein>
    <submittedName>
        <fullName evidence="2">Aminoglycoside phosphotransferase family protein</fullName>
    </submittedName>
</protein>
<dbReference type="SUPFAM" id="SSF56112">
    <property type="entry name" value="Protein kinase-like (PK-like)"/>
    <property type="match status" value="1"/>
</dbReference>
<dbReference type="AlphaFoldDB" id="A0A5R9EI14"/>
<dbReference type="Gene3D" id="3.90.1200.10">
    <property type="match status" value="1"/>
</dbReference>
<dbReference type="InterPro" id="IPR011009">
    <property type="entry name" value="Kinase-like_dom_sf"/>
</dbReference>
<dbReference type="RefSeq" id="WP_138057858.1">
    <property type="nucleotide sequence ID" value="NZ_VAWE01000001.1"/>
</dbReference>
<dbReference type="EMBL" id="VAWE01000001">
    <property type="protein sequence ID" value="TLQ48607.1"/>
    <property type="molecule type" value="Genomic_DNA"/>
</dbReference>
<proteinExistence type="predicted"/>
<dbReference type="GO" id="GO:0016740">
    <property type="term" value="F:transferase activity"/>
    <property type="evidence" value="ECO:0007669"/>
    <property type="project" value="UniProtKB-KW"/>
</dbReference>
<evidence type="ECO:0000313" key="2">
    <source>
        <dbReference type="EMBL" id="TLQ48607.1"/>
    </source>
</evidence>
<dbReference type="InterPro" id="IPR002575">
    <property type="entry name" value="Aminoglycoside_PTrfase"/>
</dbReference>
<dbReference type="Pfam" id="PF01636">
    <property type="entry name" value="APH"/>
    <property type="match status" value="1"/>
</dbReference>
<reference evidence="2 3" key="1">
    <citation type="submission" date="2019-05" db="EMBL/GenBank/DDBJ databases">
        <title>Streptomyces marianii sp. nov., a novel marine actinomycete from southern coast of India.</title>
        <authorList>
            <person name="Iniyan A.M."/>
            <person name="Wink J."/>
            <person name="Ramprasad E."/>
            <person name="Ramana C.V."/>
            <person name="Bunk B."/>
            <person name="Sproer C."/>
            <person name="Joseph F.-J.R.S."/>
            <person name="Vincent S.G.P."/>
        </authorList>
    </citation>
    <scope>NUCLEOTIDE SEQUENCE [LARGE SCALE GENOMIC DNA]</scope>
    <source>
        <strain evidence="2 3">ICN19</strain>
    </source>
</reference>
<name>A0A5R9EI14_9ACTN</name>
<sequence length="316" mass="32970">MRALAEVAREAAHVPRPRGACPACGQEADVLAERADAVVVRHGPAVAKAHAPWTDPDAHRVRIAVAAHPRLAGILLPPGRDTARLGERPVTTWPYGTPVDPADPDAAPWEEAAALLARLHSVPLDALPDPLPAMRGPAKAAASVARMHSAAPAHPAGRAVLGAWSRLPAWARDEAPAPMPARLCHGDLHLGQLVRHPAGEGPWQLIDVDDLGLGDAAWDLARPAAWFAAGLLAPDVWARFLGAYRAAGGPAAGPEGADPWPPLDVPARALTVQAAALAVARSTAEGRDLDDVERAMTEACARIASLPPELDDMIPS</sequence>
<feature type="domain" description="Aminoglycoside phosphotransferase" evidence="1">
    <location>
        <begin position="82"/>
        <end position="260"/>
    </location>
</feature>
<dbReference type="OrthoDB" id="4558647at2"/>
<evidence type="ECO:0000313" key="3">
    <source>
        <dbReference type="Proteomes" id="UP000305921"/>
    </source>
</evidence>
<comment type="caution">
    <text evidence="2">The sequence shown here is derived from an EMBL/GenBank/DDBJ whole genome shotgun (WGS) entry which is preliminary data.</text>
</comment>
<keyword evidence="3" id="KW-1185">Reference proteome</keyword>
<dbReference type="Proteomes" id="UP000305921">
    <property type="component" value="Unassembled WGS sequence"/>
</dbReference>
<gene>
    <name evidence="2" type="ORF">FEF34_32070</name>
</gene>
<organism evidence="2 3">
    <name type="scientific">Streptomyces marianii</name>
    <dbReference type="NCBI Taxonomy" id="1817406"/>
    <lineage>
        <taxon>Bacteria</taxon>
        <taxon>Bacillati</taxon>
        <taxon>Actinomycetota</taxon>
        <taxon>Actinomycetes</taxon>
        <taxon>Kitasatosporales</taxon>
        <taxon>Streptomycetaceae</taxon>
        <taxon>Streptomyces</taxon>
    </lineage>
</organism>
<evidence type="ECO:0000259" key="1">
    <source>
        <dbReference type="Pfam" id="PF01636"/>
    </source>
</evidence>